<accession>A0A3B0YMF4</accession>
<protein>
    <submittedName>
        <fullName evidence="1">Uncharacterized protein</fullName>
    </submittedName>
</protein>
<sequence length="200" mass="22365">MQTSYIITQKGMMYAIASSDKDITGGLLTLVLKQFFADSVSFVKICDFLEGNRKAAFKIICEMLESDFIKIDEGAVKANHINNPADICVADMMQDNDFIISDFNGLTVHNSGFTQKDALNISSMACDLIKISRRSQNADSNAHPLQPVFLETNWNHHEICIYLLYPGDYSCLLTCKSHGFFMQAETIPLIAHLCSRYTNG</sequence>
<proteinExistence type="predicted"/>
<dbReference type="AlphaFoldDB" id="A0A3B0YMF4"/>
<reference evidence="1" key="1">
    <citation type="submission" date="2018-06" db="EMBL/GenBank/DDBJ databases">
        <authorList>
            <person name="Zhirakovskaya E."/>
        </authorList>
    </citation>
    <scope>NUCLEOTIDE SEQUENCE</scope>
</reference>
<evidence type="ECO:0000313" key="1">
    <source>
        <dbReference type="EMBL" id="VAW69566.1"/>
    </source>
</evidence>
<organism evidence="1">
    <name type="scientific">hydrothermal vent metagenome</name>
    <dbReference type="NCBI Taxonomy" id="652676"/>
    <lineage>
        <taxon>unclassified sequences</taxon>
        <taxon>metagenomes</taxon>
        <taxon>ecological metagenomes</taxon>
    </lineage>
</organism>
<name>A0A3B0YMF4_9ZZZZ</name>
<dbReference type="EMBL" id="UOFI01000168">
    <property type="protein sequence ID" value="VAW69566.1"/>
    <property type="molecule type" value="Genomic_DNA"/>
</dbReference>
<gene>
    <name evidence="1" type="ORF">MNBD_GAMMA09-2523</name>
</gene>